<proteinExistence type="predicted"/>
<gene>
    <name evidence="1" type="ORF">LNINA_LOCUS10076</name>
</gene>
<dbReference type="EMBL" id="CAVLEF010000100">
    <property type="protein sequence ID" value="CAK1550884.1"/>
    <property type="molecule type" value="Genomic_DNA"/>
</dbReference>
<keyword evidence="2" id="KW-1185">Reference proteome</keyword>
<dbReference type="Proteomes" id="UP001497472">
    <property type="component" value="Unassembled WGS sequence"/>
</dbReference>
<reference evidence="1 2" key="1">
    <citation type="submission" date="2023-11" db="EMBL/GenBank/DDBJ databases">
        <authorList>
            <person name="Okamura Y."/>
        </authorList>
    </citation>
    <scope>NUCLEOTIDE SEQUENCE [LARGE SCALE GENOMIC DNA]</scope>
</reference>
<protein>
    <submittedName>
        <fullName evidence="1">Uncharacterized protein</fullName>
    </submittedName>
</protein>
<name>A0AAV1JPS2_9NEOP</name>
<accession>A0AAV1JPS2</accession>
<evidence type="ECO:0000313" key="1">
    <source>
        <dbReference type="EMBL" id="CAK1550884.1"/>
    </source>
</evidence>
<organism evidence="1 2">
    <name type="scientific">Leptosia nina</name>
    <dbReference type="NCBI Taxonomy" id="320188"/>
    <lineage>
        <taxon>Eukaryota</taxon>
        <taxon>Metazoa</taxon>
        <taxon>Ecdysozoa</taxon>
        <taxon>Arthropoda</taxon>
        <taxon>Hexapoda</taxon>
        <taxon>Insecta</taxon>
        <taxon>Pterygota</taxon>
        <taxon>Neoptera</taxon>
        <taxon>Endopterygota</taxon>
        <taxon>Lepidoptera</taxon>
        <taxon>Glossata</taxon>
        <taxon>Ditrysia</taxon>
        <taxon>Papilionoidea</taxon>
        <taxon>Pieridae</taxon>
        <taxon>Pierinae</taxon>
        <taxon>Leptosia</taxon>
    </lineage>
</organism>
<dbReference type="AlphaFoldDB" id="A0AAV1JPS2"/>
<sequence>MGYSKRTPNGKRIQKAARSSHRWVGRLKGGWKLLEYSKRAVCPAALTTVGSAAVAKGMPYELVAFRAPTRLIFTEAHHLPIPELKHGNQFAPFASSLYHSGHGTSKQLHENAPLPYLPWGTAVSLAPLDRAVAASLTKRHCVAHCVAALREFE</sequence>
<comment type="caution">
    <text evidence="1">The sequence shown here is derived from an EMBL/GenBank/DDBJ whole genome shotgun (WGS) entry which is preliminary data.</text>
</comment>
<evidence type="ECO:0000313" key="2">
    <source>
        <dbReference type="Proteomes" id="UP001497472"/>
    </source>
</evidence>